<gene>
    <name evidence="2" type="ORF">F5X68DRAFT_229853</name>
</gene>
<keyword evidence="3" id="KW-1185">Reference proteome</keyword>
<sequence>MCLAENCYFPACGCWVGHEVISPCIRRHGGTGGVCRELVVEGVLRKSGICLPCERKQRPQLSDMGRNLSSFMSEIHESSRASNLQISSQRRASIDSASTTTTEETLVNSEYSRQDNDGWTMYAMRVQPSFGSEDSLLLLPGDENDTQAPENDEVNSALTLSRYLQLYHPESSWYHVAAAPPSPLESEPETWEMELDSLLAAEERDRIGQAAPAARSDVRRNKNRCCGCIPS</sequence>
<evidence type="ECO:0000313" key="3">
    <source>
        <dbReference type="Proteomes" id="UP000770015"/>
    </source>
</evidence>
<dbReference type="EMBL" id="JAGSXJ010000006">
    <property type="protein sequence ID" value="KAH6690539.1"/>
    <property type="molecule type" value="Genomic_DNA"/>
</dbReference>
<name>A0A9P8VHN3_9PEZI</name>
<comment type="caution">
    <text evidence="2">The sequence shown here is derived from an EMBL/GenBank/DDBJ whole genome shotgun (WGS) entry which is preliminary data.</text>
</comment>
<proteinExistence type="predicted"/>
<reference evidence="2" key="1">
    <citation type="journal article" date="2021" name="Nat. Commun.">
        <title>Genetic determinants of endophytism in the Arabidopsis root mycobiome.</title>
        <authorList>
            <person name="Mesny F."/>
            <person name="Miyauchi S."/>
            <person name="Thiergart T."/>
            <person name="Pickel B."/>
            <person name="Atanasova L."/>
            <person name="Karlsson M."/>
            <person name="Huettel B."/>
            <person name="Barry K.W."/>
            <person name="Haridas S."/>
            <person name="Chen C."/>
            <person name="Bauer D."/>
            <person name="Andreopoulos W."/>
            <person name="Pangilinan J."/>
            <person name="LaButti K."/>
            <person name="Riley R."/>
            <person name="Lipzen A."/>
            <person name="Clum A."/>
            <person name="Drula E."/>
            <person name="Henrissat B."/>
            <person name="Kohler A."/>
            <person name="Grigoriev I.V."/>
            <person name="Martin F.M."/>
            <person name="Hacquard S."/>
        </authorList>
    </citation>
    <scope>NUCLEOTIDE SEQUENCE</scope>
    <source>
        <strain evidence="2">MPI-SDFR-AT-0117</strain>
    </source>
</reference>
<feature type="region of interest" description="Disordered" evidence="1">
    <location>
        <begin position="80"/>
        <end position="111"/>
    </location>
</feature>
<organism evidence="2 3">
    <name type="scientific">Plectosphaerella plurivora</name>
    <dbReference type="NCBI Taxonomy" id="936078"/>
    <lineage>
        <taxon>Eukaryota</taxon>
        <taxon>Fungi</taxon>
        <taxon>Dikarya</taxon>
        <taxon>Ascomycota</taxon>
        <taxon>Pezizomycotina</taxon>
        <taxon>Sordariomycetes</taxon>
        <taxon>Hypocreomycetidae</taxon>
        <taxon>Glomerellales</taxon>
        <taxon>Plectosphaerellaceae</taxon>
        <taxon>Plectosphaerella</taxon>
    </lineage>
</organism>
<dbReference type="AlphaFoldDB" id="A0A9P8VHN3"/>
<evidence type="ECO:0000256" key="1">
    <source>
        <dbReference type="SAM" id="MobiDB-lite"/>
    </source>
</evidence>
<accession>A0A9P8VHN3</accession>
<evidence type="ECO:0000313" key="2">
    <source>
        <dbReference type="EMBL" id="KAH6690539.1"/>
    </source>
</evidence>
<dbReference type="OrthoDB" id="4849581at2759"/>
<protein>
    <submittedName>
        <fullName evidence="2">Uncharacterized protein</fullName>
    </submittedName>
</protein>
<dbReference type="Proteomes" id="UP000770015">
    <property type="component" value="Unassembled WGS sequence"/>
</dbReference>